<proteinExistence type="predicted"/>
<evidence type="ECO:0000313" key="3">
    <source>
        <dbReference type="Proteomes" id="UP000077829"/>
    </source>
</evidence>
<feature type="chain" id="PRO_5008005161" description="Protein GltF" evidence="1">
    <location>
        <begin position="23"/>
        <end position="209"/>
    </location>
</feature>
<dbReference type="Pfam" id="PF06551">
    <property type="entry name" value="DUF1120"/>
    <property type="match status" value="1"/>
</dbReference>
<gene>
    <name evidence="2" type="ORF">A7J50_1011</name>
</gene>
<dbReference type="KEGG" id="panr:A7J50_1011"/>
<protein>
    <recommendedName>
        <fullName evidence="4">Protein GltF</fullName>
    </recommendedName>
</protein>
<dbReference type="PATRIC" id="fig|219572.3.peg.1029"/>
<dbReference type="AlphaFoldDB" id="A0A172YWJ9"/>
<dbReference type="EMBL" id="CP015600">
    <property type="protein sequence ID" value="ANF84452.1"/>
    <property type="molecule type" value="Genomic_DNA"/>
</dbReference>
<dbReference type="RefSeq" id="WP_064450815.1">
    <property type="nucleotide sequence ID" value="NZ_CP015600.1"/>
</dbReference>
<sequence precursor="true">MKPFLISLATFACLVTGLQAQAASSVDLNVSGLITPNACAPSLSNGGVYDLGKIAARDLSVDAPTQLPAHGLPLAINCDAPTLLALEPRDNRLGSNYDDVNLGATFGLGLINGNQKLGSTKLGIHSIVGDGVEMYPLGSTDSSSWSPTSILSPHFLTAFTPIRAGNAPAPVQQLNAVVSIEPSIAPANTLLLTEEVPIDGSVTLTVKYL</sequence>
<evidence type="ECO:0000256" key="1">
    <source>
        <dbReference type="SAM" id="SignalP"/>
    </source>
</evidence>
<name>A0A172YWJ9_9PSED</name>
<keyword evidence="1" id="KW-0732">Signal</keyword>
<dbReference type="Proteomes" id="UP000077829">
    <property type="component" value="Chromosome"/>
</dbReference>
<reference evidence="2 3" key="1">
    <citation type="submission" date="2016-05" db="EMBL/GenBank/DDBJ databases">
        <title>Complete genome sequence of Pseudomonas antarctica PAMC 27494.</title>
        <authorList>
            <person name="Lee J."/>
        </authorList>
    </citation>
    <scope>NUCLEOTIDE SEQUENCE [LARGE SCALE GENOMIC DNA]</scope>
    <source>
        <strain evidence="2 3">PAMC 27494</strain>
    </source>
</reference>
<feature type="signal peptide" evidence="1">
    <location>
        <begin position="1"/>
        <end position="22"/>
    </location>
</feature>
<accession>A0A172YWJ9</accession>
<dbReference type="STRING" id="219572.A7J50_1011"/>
<evidence type="ECO:0000313" key="2">
    <source>
        <dbReference type="EMBL" id="ANF84452.1"/>
    </source>
</evidence>
<dbReference type="InterPro" id="IPR010546">
    <property type="entry name" value="DUF1120"/>
</dbReference>
<evidence type="ECO:0008006" key="4">
    <source>
        <dbReference type="Google" id="ProtNLM"/>
    </source>
</evidence>
<organism evidence="2 3">
    <name type="scientific">Pseudomonas antarctica</name>
    <dbReference type="NCBI Taxonomy" id="219572"/>
    <lineage>
        <taxon>Bacteria</taxon>
        <taxon>Pseudomonadati</taxon>
        <taxon>Pseudomonadota</taxon>
        <taxon>Gammaproteobacteria</taxon>
        <taxon>Pseudomonadales</taxon>
        <taxon>Pseudomonadaceae</taxon>
        <taxon>Pseudomonas</taxon>
    </lineage>
</organism>